<keyword evidence="1" id="KW-0472">Membrane</keyword>
<gene>
    <name evidence="2" type="ORF">B0T19DRAFT_424954</name>
</gene>
<comment type="caution">
    <text evidence="2">The sequence shown here is derived from an EMBL/GenBank/DDBJ whole genome shotgun (WGS) entry which is preliminary data.</text>
</comment>
<keyword evidence="1" id="KW-1133">Transmembrane helix</keyword>
<evidence type="ECO:0000313" key="3">
    <source>
        <dbReference type="Proteomes" id="UP001286456"/>
    </source>
</evidence>
<dbReference type="AlphaFoldDB" id="A0AAE0IQB3"/>
<proteinExistence type="predicted"/>
<protein>
    <submittedName>
        <fullName evidence="2">Uncharacterized protein</fullName>
    </submittedName>
</protein>
<dbReference type="EMBL" id="JAUEPO010000003">
    <property type="protein sequence ID" value="KAK3328581.1"/>
    <property type="molecule type" value="Genomic_DNA"/>
</dbReference>
<evidence type="ECO:0000256" key="1">
    <source>
        <dbReference type="SAM" id="Phobius"/>
    </source>
</evidence>
<reference evidence="2" key="1">
    <citation type="journal article" date="2023" name="Mol. Phylogenet. Evol.">
        <title>Genome-scale phylogeny and comparative genomics of the fungal order Sordariales.</title>
        <authorList>
            <person name="Hensen N."/>
            <person name="Bonometti L."/>
            <person name="Westerberg I."/>
            <person name="Brannstrom I.O."/>
            <person name="Guillou S."/>
            <person name="Cros-Aarteil S."/>
            <person name="Calhoun S."/>
            <person name="Haridas S."/>
            <person name="Kuo A."/>
            <person name="Mondo S."/>
            <person name="Pangilinan J."/>
            <person name="Riley R."/>
            <person name="LaButti K."/>
            <person name="Andreopoulos B."/>
            <person name="Lipzen A."/>
            <person name="Chen C."/>
            <person name="Yan M."/>
            <person name="Daum C."/>
            <person name="Ng V."/>
            <person name="Clum A."/>
            <person name="Steindorff A."/>
            <person name="Ohm R.A."/>
            <person name="Martin F."/>
            <person name="Silar P."/>
            <person name="Natvig D.O."/>
            <person name="Lalanne C."/>
            <person name="Gautier V."/>
            <person name="Ament-Velasquez S.L."/>
            <person name="Kruys A."/>
            <person name="Hutchinson M.I."/>
            <person name="Powell A.J."/>
            <person name="Barry K."/>
            <person name="Miller A.N."/>
            <person name="Grigoriev I.V."/>
            <person name="Debuchy R."/>
            <person name="Gladieux P."/>
            <person name="Hiltunen Thoren M."/>
            <person name="Johannesson H."/>
        </authorList>
    </citation>
    <scope>NUCLEOTIDE SEQUENCE</scope>
    <source>
        <strain evidence="2">SMH4131-1</strain>
    </source>
</reference>
<accession>A0AAE0IQB3</accession>
<keyword evidence="1" id="KW-0812">Transmembrane</keyword>
<keyword evidence="3" id="KW-1185">Reference proteome</keyword>
<reference evidence="2" key="2">
    <citation type="submission" date="2023-06" db="EMBL/GenBank/DDBJ databases">
        <authorList>
            <consortium name="Lawrence Berkeley National Laboratory"/>
            <person name="Haridas S."/>
            <person name="Hensen N."/>
            <person name="Bonometti L."/>
            <person name="Westerberg I."/>
            <person name="Brannstrom I.O."/>
            <person name="Guillou S."/>
            <person name="Cros-Aarteil S."/>
            <person name="Calhoun S."/>
            <person name="Kuo A."/>
            <person name="Mondo S."/>
            <person name="Pangilinan J."/>
            <person name="Riley R."/>
            <person name="Labutti K."/>
            <person name="Andreopoulos B."/>
            <person name="Lipzen A."/>
            <person name="Chen C."/>
            <person name="Yanf M."/>
            <person name="Daum C."/>
            <person name="Ng V."/>
            <person name="Clum A."/>
            <person name="Steindorff A."/>
            <person name="Ohm R."/>
            <person name="Martin F."/>
            <person name="Silar P."/>
            <person name="Natvig D."/>
            <person name="Lalanne C."/>
            <person name="Gautier V."/>
            <person name="Ament-Velasquez S.L."/>
            <person name="Kruys A."/>
            <person name="Hutchinson M.I."/>
            <person name="Powell A.J."/>
            <person name="Barry K."/>
            <person name="Miller A.N."/>
            <person name="Grigoriev I.V."/>
            <person name="Debuchy R."/>
            <person name="Gladieux P."/>
            <person name="Thoren M.H."/>
            <person name="Johannesson H."/>
        </authorList>
    </citation>
    <scope>NUCLEOTIDE SEQUENCE</scope>
    <source>
        <strain evidence="2">SMH4131-1</strain>
    </source>
</reference>
<organism evidence="2 3">
    <name type="scientific">Cercophora scortea</name>
    <dbReference type="NCBI Taxonomy" id="314031"/>
    <lineage>
        <taxon>Eukaryota</taxon>
        <taxon>Fungi</taxon>
        <taxon>Dikarya</taxon>
        <taxon>Ascomycota</taxon>
        <taxon>Pezizomycotina</taxon>
        <taxon>Sordariomycetes</taxon>
        <taxon>Sordariomycetidae</taxon>
        <taxon>Sordariales</taxon>
        <taxon>Lasiosphaeriaceae</taxon>
        <taxon>Cercophora</taxon>
    </lineage>
</organism>
<name>A0AAE0IQB3_9PEZI</name>
<sequence length="74" mass="8152">MIRVCGRRRTRLRLHRNGLLVVACQARFVFMPFHVQSMASGSAGSECQLAFAVSAGGYHVAFALVSFLMCVLTF</sequence>
<dbReference type="Proteomes" id="UP001286456">
    <property type="component" value="Unassembled WGS sequence"/>
</dbReference>
<feature type="transmembrane region" description="Helical" evidence="1">
    <location>
        <begin position="49"/>
        <end position="72"/>
    </location>
</feature>
<evidence type="ECO:0000313" key="2">
    <source>
        <dbReference type="EMBL" id="KAK3328581.1"/>
    </source>
</evidence>